<dbReference type="InterPro" id="IPR013563">
    <property type="entry name" value="Oligopep_ABC_C"/>
</dbReference>
<dbReference type="PROSITE" id="PS00211">
    <property type="entry name" value="ABC_TRANSPORTER_1"/>
    <property type="match status" value="1"/>
</dbReference>
<evidence type="ECO:0000256" key="5">
    <source>
        <dbReference type="ARBA" id="ARBA00022741"/>
    </source>
</evidence>
<evidence type="ECO:0000256" key="7">
    <source>
        <dbReference type="ARBA" id="ARBA00023136"/>
    </source>
</evidence>
<dbReference type="SMART" id="SM00382">
    <property type="entry name" value="AAA"/>
    <property type="match status" value="1"/>
</dbReference>
<dbReference type="InterPro" id="IPR003593">
    <property type="entry name" value="AAA+_ATPase"/>
</dbReference>
<dbReference type="PANTHER" id="PTHR43297:SF2">
    <property type="entry name" value="DIPEPTIDE TRANSPORT ATP-BINDING PROTEIN DPPD"/>
    <property type="match status" value="1"/>
</dbReference>
<gene>
    <name evidence="9" type="ORF">ACFFVD_06315</name>
</gene>
<organism evidence="9 10">
    <name type="scientific">Dietzia aerolata</name>
    <dbReference type="NCBI Taxonomy" id="595984"/>
    <lineage>
        <taxon>Bacteria</taxon>
        <taxon>Bacillati</taxon>
        <taxon>Actinomycetota</taxon>
        <taxon>Actinomycetes</taxon>
        <taxon>Mycobacteriales</taxon>
        <taxon>Dietziaceae</taxon>
        <taxon>Dietzia</taxon>
    </lineage>
</organism>
<evidence type="ECO:0000256" key="2">
    <source>
        <dbReference type="ARBA" id="ARBA00005417"/>
    </source>
</evidence>
<dbReference type="InterPro" id="IPR017871">
    <property type="entry name" value="ABC_transporter-like_CS"/>
</dbReference>
<dbReference type="CDD" id="cd03257">
    <property type="entry name" value="ABC_NikE_OppD_transporters"/>
    <property type="match status" value="1"/>
</dbReference>
<evidence type="ECO:0000313" key="10">
    <source>
        <dbReference type="Proteomes" id="UP001589700"/>
    </source>
</evidence>
<dbReference type="Pfam" id="PF08352">
    <property type="entry name" value="oligo_HPY"/>
    <property type="match status" value="1"/>
</dbReference>
<dbReference type="SUPFAM" id="SSF52540">
    <property type="entry name" value="P-loop containing nucleoside triphosphate hydrolases"/>
    <property type="match status" value="1"/>
</dbReference>
<feature type="domain" description="ABC transporter" evidence="8">
    <location>
        <begin position="20"/>
        <end position="271"/>
    </location>
</feature>
<dbReference type="InterPro" id="IPR050388">
    <property type="entry name" value="ABC_Ni/Peptide_Import"/>
</dbReference>
<reference evidence="9 10" key="1">
    <citation type="submission" date="2024-09" db="EMBL/GenBank/DDBJ databases">
        <authorList>
            <person name="Sun Q."/>
            <person name="Mori K."/>
        </authorList>
    </citation>
    <scope>NUCLEOTIDE SEQUENCE [LARGE SCALE GENOMIC DNA]</scope>
    <source>
        <strain evidence="9 10">CCM 7659</strain>
    </source>
</reference>
<dbReference type="NCBIfam" id="TIGR01727">
    <property type="entry name" value="oligo_HPY"/>
    <property type="match status" value="1"/>
</dbReference>
<proteinExistence type="inferred from homology"/>
<evidence type="ECO:0000259" key="8">
    <source>
        <dbReference type="PROSITE" id="PS50893"/>
    </source>
</evidence>
<evidence type="ECO:0000256" key="3">
    <source>
        <dbReference type="ARBA" id="ARBA00022448"/>
    </source>
</evidence>
<sequence>MPAAHSRESTEHGDRADLLLEVRDLRTHIDTPGGRITPVDGVDISLRRGETIGIVGESGSGKSMLVRSIMGIAPSAATVDPSSTVRFDGRDVLSLSKRESTKFWGREIAMVFQDPLTSLNPIRTIGRQITDPLRHHLGLNRRQATERAIEMLEKVRIPSPRARMGEYPHQLSGGMRQRVGIAIALSCEPKLLIADEPTTALDVTVQHEILDLLHGLQSDGDMAMILVSHDLAVVSQHTDRIGVMYAGHFLEVGVTRAMLDEPAHPYTEALLSSIPRPDQPPHTRLTVIEGRPPNLREMPGGCRFAPRCTQKTDICLSVDPPLEELHGSADHRVSCHHPLTPSRIQTSEAS</sequence>
<keyword evidence="4" id="KW-1003">Cell membrane</keyword>
<keyword evidence="7" id="KW-0472">Membrane</keyword>
<keyword evidence="5" id="KW-0547">Nucleotide-binding</keyword>
<evidence type="ECO:0000256" key="6">
    <source>
        <dbReference type="ARBA" id="ARBA00022840"/>
    </source>
</evidence>
<keyword evidence="3" id="KW-0813">Transport</keyword>
<evidence type="ECO:0000256" key="4">
    <source>
        <dbReference type="ARBA" id="ARBA00022475"/>
    </source>
</evidence>
<accession>A0ABV5JQR0</accession>
<dbReference type="Gene3D" id="3.40.50.300">
    <property type="entry name" value="P-loop containing nucleotide triphosphate hydrolases"/>
    <property type="match status" value="1"/>
</dbReference>
<comment type="similarity">
    <text evidence="2">Belongs to the ABC transporter superfamily.</text>
</comment>
<comment type="subcellular location">
    <subcellularLocation>
        <location evidence="1">Cell membrane</location>
        <topology evidence="1">Peripheral membrane protein</topology>
    </subcellularLocation>
</comment>
<dbReference type="InterPro" id="IPR003439">
    <property type="entry name" value="ABC_transporter-like_ATP-bd"/>
</dbReference>
<dbReference type="Pfam" id="PF00005">
    <property type="entry name" value="ABC_tran"/>
    <property type="match status" value="1"/>
</dbReference>
<name>A0ABV5JQR0_9ACTN</name>
<protein>
    <submittedName>
        <fullName evidence="9">ABC transporter ATP-binding protein</fullName>
    </submittedName>
</protein>
<evidence type="ECO:0000313" key="9">
    <source>
        <dbReference type="EMBL" id="MFB9259413.1"/>
    </source>
</evidence>
<dbReference type="Proteomes" id="UP001589700">
    <property type="component" value="Unassembled WGS sequence"/>
</dbReference>
<dbReference type="RefSeq" id="WP_380023483.1">
    <property type="nucleotide sequence ID" value="NZ_JBHMDY010000004.1"/>
</dbReference>
<keyword evidence="10" id="KW-1185">Reference proteome</keyword>
<evidence type="ECO:0000256" key="1">
    <source>
        <dbReference type="ARBA" id="ARBA00004202"/>
    </source>
</evidence>
<dbReference type="PANTHER" id="PTHR43297">
    <property type="entry name" value="OLIGOPEPTIDE TRANSPORT ATP-BINDING PROTEIN APPD"/>
    <property type="match status" value="1"/>
</dbReference>
<keyword evidence="6 9" id="KW-0067">ATP-binding</keyword>
<dbReference type="PROSITE" id="PS50893">
    <property type="entry name" value="ABC_TRANSPORTER_2"/>
    <property type="match status" value="1"/>
</dbReference>
<dbReference type="EMBL" id="JBHMDY010000004">
    <property type="protein sequence ID" value="MFB9259413.1"/>
    <property type="molecule type" value="Genomic_DNA"/>
</dbReference>
<comment type="caution">
    <text evidence="9">The sequence shown here is derived from an EMBL/GenBank/DDBJ whole genome shotgun (WGS) entry which is preliminary data.</text>
</comment>
<dbReference type="GO" id="GO:0005524">
    <property type="term" value="F:ATP binding"/>
    <property type="evidence" value="ECO:0007669"/>
    <property type="project" value="UniProtKB-KW"/>
</dbReference>
<dbReference type="InterPro" id="IPR027417">
    <property type="entry name" value="P-loop_NTPase"/>
</dbReference>